<feature type="transmembrane region" description="Helical" evidence="14">
    <location>
        <begin position="1582"/>
        <end position="1605"/>
    </location>
</feature>
<dbReference type="Pfam" id="PF03142">
    <property type="entry name" value="Chitin_synth_2"/>
    <property type="match status" value="1"/>
</dbReference>
<evidence type="ECO:0000313" key="19">
    <source>
        <dbReference type="Proteomes" id="UP000605846"/>
    </source>
</evidence>
<dbReference type="GO" id="GO:0030428">
    <property type="term" value="C:cell septum"/>
    <property type="evidence" value="ECO:0007669"/>
    <property type="project" value="TreeGrafter"/>
</dbReference>
<keyword evidence="8 12" id="KW-0518">Myosin</keyword>
<keyword evidence="19" id="KW-1185">Reference proteome</keyword>
<dbReference type="Gene3D" id="1.10.10.60">
    <property type="entry name" value="Homeodomain-like"/>
    <property type="match status" value="1"/>
</dbReference>
<dbReference type="PROSITE" id="PS51456">
    <property type="entry name" value="MYOSIN_MOTOR"/>
    <property type="match status" value="1"/>
</dbReference>
<dbReference type="SUPFAM" id="SSF53448">
    <property type="entry name" value="Nucleotide-diphospho-sugar transferases"/>
    <property type="match status" value="1"/>
</dbReference>
<keyword evidence="7 14" id="KW-1133">Transmembrane helix</keyword>
<dbReference type="PANTHER" id="PTHR22914">
    <property type="entry name" value="CHITIN SYNTHASE"/>
    <property type="match status" value="1"/>
</dbReference>
<feature type="transmembrane region" description="Helical" evidence="14">
    <location>
        <begin position="1554"/>
        <end position="1575"/>
    </location>
</feature>
<evidence type="ECO:0000256" key="5">
    <source>
        <dbReference type="ARBA" id="ARBA00022679"/>
    </source>
</evidence>
<feature type="region of interest" description="Disordered" evidence="13">
    <location>
        <begin position="782"/>
        <end position="817"/>
    </location>
</feature>
<feature type="domain" description="Cytochrome b5 heme-binding" evidence="15">
    <location>
        <begin position="888"/>
        <end position="945"/>
    </location>
</feature>
<dbReference type="SMART" id="SM01117">
    <property type="entry name" value="Cyt-b5"/>
    <property type="match status" value="2"/>
</dbReference>
<feature type="compositionally biased region" description="Acidic residues" evidence="13">
    <location>
        <begin position="808"/>
        <end position="817"/>
    </location>
</feature>
<evidence type="ECO:0000313" key="18">
    <source>
        <dbReference type="EMBL" id="KAF7723264.1"/>
    </source>
</evidence>
<feature type="domain" description="Myosin motor" evidence="16">
    <location>
        <begin position="10"/>
        <end position="717"/>
    </location>
</feature>
<dbReference type="InterPro" id="IPR001609">
    <property type="entry name" value="Myosin_head_motor_dom-like"/>
</dbReference>
<dbReference type="EC" id="2.4.1.16" evidence="2"/>
<reference evidence="18" key="1">
    <citation type="submission" date="2020-01" db="EMBL/GenBank/DDBJ databases">
        <title>Genome Sequencing of Three Apophysomyces-Like Fungal Strains Confirms a Novel Fungal Genus in the Mucoromycota with divergent Burkholderia-like Endosymbiotic Bacteria.</title>
        <authorList>
            <person name="Stajich J.E."/>
            <person name="Macias A.M."/>
            <person name="Carter-House D."/>
            <person name="Lovett B."/>
            <person name="Kasson L.R."/>
            <person name="Berry K."/>
            <person name="Grigoriev I."/>
            <person name="Chang Y."/>
            <person name="Spatafora J."/>
            <person name="Kasson M.T."/>
        </authorList>
    </citation>
    <scope>NUCLEOTIDE SEQUENCE</scope>
    <source>
        <strain evidence="18">NRRL A-21654</strain>
    </source>
</reference>
<keyword evidence="5" id="KW-0808">Transferase</keyword>
<dbReference type="GO" id="GO:0006031">
    <property type="term" value="P:chitin biosynthetic process"/>
    <property type="evidence" value="ECO:0007669"/>
    <property type="project" value="TreeGrafter"/>
</dbReference>
<comment type="similarity">
    <text evidence="12">Belongs to the TRAFAC class myosin-kinesin ATPase superfamily. Myosin family.</text>
</comment>
<dbReference type="InterPro" id="IPR029044">
    <property type="entry name" value="Nucleotide-diphossugar_trans"/>
</dbReference>
<dbReference type="Gene3D" id="1.20.120.720">
    <property type="entry name" value="Myosin VI head, motor domain, U50 subdomain"/>
    <property type="match status" value="1"/>
</dbReference>
<dbReference type="PROSITE" id="PS50255">
    <property type="entry name" value="CYTOCHROME_B5_2"/>
    <property type="match status" value="1"/>
</dbReference>
<dbReference type="InterPro" id="IPR004835">
    <property type="entry name" value="Chitin_synth"/>
</dbReference>
<dbReference type="GO" id="GO:0003774">
    <property type="term" value="F:cytoskeletal motor activity"/>
    <property type="evidence" value="ECO:0007669"/>
    <property type="project" value="InterPro"/>
</dbReference>
<keyword evidence="12" id="KW-0009">Actin-binding</keyword>
<evidence type="ECO:0000256" key="11">
    <source>
        <dbReference type="ARBA" id="ARBA00023180"/>
    </source>
</evidence>
<dbReference type="EMBL" id="JABAYA010000158">
    <property type="protein sequence ID" value="KAF7723264.1"/>
    <property type="molecule type" value="Genomic_DNA"/>
</dbReference>
<feature type="region of interest" description="Disordered" evidence="13">
    <location>
        <begin position="559"/>
        <end position="585"/>
    </location>
</feature>
<dbReference type="PROSITE" id="PS51998">
    <property type="entry name" value="DEK_C"/>
    <property type="match status" value="1"/>
</dbReference>
<name>A0A8H7BN99_9FUNG</name>
<dbReference type="InterPro" id="IPR036400">
    <property type="entry name" value="Cyt_B5-like_heme/steroid_sf"/>
</dbReference>
<keyword evidence="9 14" id="KW-0472">Membrane</keyword>
<dbReference type="InterPro" id="IPR027417">
    <property type="entry name" value="P-loop_NTPase"/>
</dbReference>
<gene>
    <name evidence="18" type="ORF">EC973_002157</name>
</gene>
<evidence type="ECO:0000256" key="2">
    <source>
        <dbReference type="ARBA" id="ARBA00012543"/>
    </source>
</evidence>
<feature type="transmembrane region" description="Helical" evidence="14">
    <location>
        <begin position="1129"/>
        <end position="1151"/>
    </location>
</feature>
<dbReference type="InterPro" id="IPR014876">
    <property type="entry name" value="DEK_C"/>
</dbReference>
<keyword evidence="6 14" id="KW-0812">Transmembrane</keyword>
<comment type="caution">
    <text evidence="18">The sequence shown here is derived from an EMBL/GenBank/DDBJ whole genome shotgun (WGS) entry which is preliminary data.</text>
</comment>
<feature type="transmembrane region" description="Helical" evidence="14">
    <location>
        <begin position="1527"/>
        <end position="1548"/>
    </location>
</feature>
<feature type="transmembrane region" description="Helical" evidence="14">
    <location>
        <begin position="825"/>
        <end position="842"/>
    </location>
</feature>
<evidence type="ECO:0000259" key="15">
    <source>
        <dbReference type="PROSITE" id="PS50255"/>
    </source>
</evidence>
<dbReference type="SUPFAM" id="SSF109715">
    <property type="entry name" value="DEK C-terminal domain"/>
    <property type="match status" value="1"/>
</dbReference>
<feature type="region of interest" description="Disordered" evidence="13">
    <location>
        <begin position="725"/>
        <end position="744"/>
    </location>
</feature>
<sequence length="1821" mass="206312">MKKLRQTQGENRRDLVTLASLTNESLTACLRTRYETNQPYTWIGHHLVTFPSLLPPNDDDDEASLEYVSAYKAPSPPFMEPHIFGLINNVYFNMRRTGSDQSVVLSGLSGNGKLDIRRLIVRHLVRLSSHKKESKVQTNILASQRLLEAFGISSTHTGSSRYGYAAEIQFNERGRMVGQKLLFHYFFKGYQNYDVLHTLCSTGSDEEKSTFHLNTSFRFLSRQPFTPANSADWDAIKSALKVFVKPSRIIRLLAAILHLGNLVFLDPPRDQEAAYVKNPDTLDLVADLLGLDPNALENVLVFKTTMIRRDMTTLILDAQQAAAQRDELAQCLYGLLIAWLVERINSKLCSTEEDYSNYISLVDFPSQEQQHEEQQQQQAMGDTVGNCGMFNHFVTNFAAEWMQQYVITRLFDTSELQQDGIRFEGLQPEPYPGALDLLTKPKGLCTLTNAATTDKRKLTPTQLVESFMKYNGNHPAFSSNTVDAVRHFGIQHFSTKVSYNPMDFVEKNTNQIPVDFVSLFRGGSDMPPCRNTFLVDIFKPIRTDAHPKNDNIVTAAHYPPQQQRAPGRLEDTEAAAASQGNSTGTTALGQVQTALEKLMHSLDGTRLWLVYCLQPFNQMTQQFDSKHVQNQIQMFRLTDMAKQILQNNYSLTYRHQDFLDRYAVPLHSLGLDHTRMGRSRCEAVIDAMQWTPMDAIVGSTKIFLNDNAWRLLEDQLRALEKDDIRQHTKDNSARNSYQTSPSVSTQNLHGVAAAAGLPPPSLSYTEDQRSYYSDDEHSWSRNEESFYGSDSNTGYGNTVGKSGVQQPEVEEDDDETEMSGARKRWLFLVWALTWWIPTFTLIHCGGMRRKDVRMAWREKVTLCILIFFMCAFVIWFLVFFGSLVCPHQDVFAPSELQSHSDKKNAYVAIRGEVFDLTQFAPYHYPNLVPQDVILSYGGKDVTNLFPVQVSALCQGITGEVSPYVSLDFQRNLTDLNAQYHDFRFSTANYEPDWYYEQLVMLRKNYKVGNMGYEPQVVALEAQQATVQNKISTTRQWAIINQNIYDLTWYLMGGRYLVAPPGQQPPSGISTDFMDRSITDLFWQKAGQDITDAFNNLPLDKTVKDRQLICLRNLFFVGVVDNRNSTRCQFSAYLLLIVTCLLASVIVFKFLAAVRFGGRRAPEEFDKFVICQVTCYTEDGDSLRKTIDSIATMRYDDKRKLLFVICDGMIVGSGNDQPTPRIVLDILGVDPHVDPEPLSFVSVGEGQKQHNMGKIYSGLYEVSGHVVPYIVVVKCGKPSERQKPGNRGKRDSQLVLMQFLNRVHFDAPMVPLQLEIYHQMKNVIGVHPSFYEFVLMMDADTEVMPDGLTYLVASMVHDSKIIGICGETLLANEKDTWVTMIQVYEYFISHYMIKAFESLFSTVSCLPGCFTMYRIRTLDGKRPLFASNDIIQDYSVNVVDTLHKKNLLHLGEDRYLTTLLLKHFPNFKTKFMPDAKCRTNAPDLWSVLVSQRRRWINSTIHNLGELVFLPRLCGFCCFSMRFVVMLDLVSTLVMPALLGYLGYLIYQLATSDGKIPIISVATIAGTYGLQAILFILNRKWEYILWMIVSLLAIPLFSFYIPVYAYWHFDDFSWGNTRVVVGEKGKKMAVADEGEFDPSSIPTMTWSEYEKSLLMTDDYSDNLSQSTSSIGGLGRYPGRQDPYAQDATSMYTHSMMMPSSASMPLIPAQPATPPPMTPIQPPAVMPAGTRSVASFSDQPLATAGAAIPWSGSRHSLMMDGFNGTGPRNEEILLQVKRILNNADLTRMTKKQVREELQAIFGVPMNDRKDFINACIENVLQGRV</sequence>
<dbReference type="Gene3D" id="1.10.10.820">
    <property type="match status" value="1"/>
</dbReference>
<dbReference type="Gene3D" id="3.10.120.10">
    <property type="entry name" value="Cytochrome b5-like heme/steroid binding domain"/>
    <property type="match status" value="1"/>
</dbReference>
<dbReference type="InterPro" id="IPR036961">
    <property type="entry name" value="Kinesin_motor_dom_sf"/>
</dbReference>
<evidence type="ECO:0000259" key="17">
    <source>
        <dbReference type="PROSITE" id="PS51998"/>
    </source>
</evidence>
<dbReference type="Proteomes" id="UP000605846">
    <property type="component" value="Unassembled WGS sequence"/>
</dbReference>
<dbReference type="GO" id="GO:0005524">
    <property type="term" value="F:ATP binding"/>
    <property type="evidence" value="ECO:0007669"/>
    <property type="project" value="InterPro"/>
</dbReference>
<organism evidence="18 19">
    <name type="scientific">Apophysomyces ossiformis</name>
    <dbReference type="NCBI Taxonomy" id="679940"/>
    <lineage>
        <taxon>Eukaryota</taxon>
        <taxon>Fungi</taxon>
        <taxon>Fungi incertae sedis</taxon>
        <taxon>Mucoromycota</taxon>
        <taxon>Mucoromycotina</taxon>
        <taxon>Mucoromycetes</taxon>
        <taxon>Mucorales</taxon>
        <taxon>Mucorineae</taxon>
        <taxon>Mucoraceae</taxon>
        <taxon>Apophysomyces</taxon>
    </lineage>
</organism>
<feature type="compositionally biased region" description="Polar residues" evidence="13">
    <location>
        <begin position="733"/>
        <end position="744"/>
    </location>
</feature>
<feature type="compositionally biased region" description="Polar residues" evidence="13">
    <location>
        <begin position="788"/>
        <end position="805"/>
    </location>
</feature>
<evidence type="ECO:0000259" key="16">
    <source>
        <dbReference type="PROSITE" id="PS51456"/>
    </source>
</evidence>
<keyword evidence="4" id="KW-0328">Glycosyltransferase</keyword>
<evidence type="ECO:0000256" key="8">
    <source>
        <dbReference type="ARBA" id="ARBA00023123"/>
    </source>
</evidence>
<evidence type="ECO:0000256" key="3">
    <source>
        <dbReference type="ARBA" id="ARBA00022475"/>
    </source>
</evidence>
<dbReference type="Pfam" id="PF00063">
    <property type="entry name" value="Myosin_head"/>
    <property type="match status" value="1"/>
</dbReference>
<keyword evidence="11" id="KW-0325">Glycoprotein</keyword>
<dbReference type="GO" id="GO:0004100">
    <property type="term" value="F:chitin synthase activity"/>
    <property type="evidence" value="ECO:0007669"/>
    <property type="project" value="UniProtKB-EC"/>
</dbReference>
<dbReference type="PANTHER" id="PTHR22914:SF45">
    <property type="entry name" value="CHITIN SYNTHASE"/>
    <property type="match status" value="1"/>
</dbReference>
<dbReference type="Gene3D" id="1.20.58.530">
    <property type="match status" value="1"/>
</dbReference>
<dbReference type="InterPro" id="IPR001199">
    <property type="entry name" value="Cyt_B5-like_heme/steroid-bd"/>
</dbReference>
<dbReference type="Pfam" id="PF08766">
    <property type="entry name" value="DEK_C"/>
    <property type="match status" value="1"/>
</dbReference>
<evidence type="ECO:0000256" key="14">
    <source>
        <dbReference type="SAM" id="Phobius"/>
    </source>
</evidence>
<proteinExistence type="inferred from homology"/>
<evidence type="ECO:0000256" key="1">
    <source>
        <dbReference type="ARBA" id="ARBA00004651"/>
    </source>
</evidence>
<feature type="transmembrane region" description="Helical" evidence="14">
    <location>
        <begin position="862"/>
        <end position="884"/>
    </location>
</feature>
<dbReference type="OrthoDB" id="370884at2759"/>
<keyword evidence="3" id="KW-1003">Cell membrane</keyword>
<evidence type="ECO:0000256" key="12">
    <source>
        <dbReference type="PROSITE-ProRule" id="PRU00782"/>
    </source>
</evidence>
<dbReference type="GO" id="GO:0031505">
    <property type="term" value="P:fungal-type cell wall organization"/>
    <property type="evidence" value="ECO:0007669"/>
    <property type="project" value="TreeGrafter"/>
</dbReference>
<dbReference type="Pfam" id="PF00173">
    <property type="entry name" value="Cyt-b5"/>
    <property type="match status" value="1"/>
</dbReference>
<evidence type="ECO:0000256" key="7">
    <source>
        <dbReference type="ARBA" id="ARBA00022989"/>
    </source>
</evidence>
<protein>
    <recommendedName>
        <fullName evidence="2">chitin synthase</fullName>
        <ecNumber evidence="2">2.4.1.16</ecNumber>
    </recommendedName>
</protein>
<evidence type="ECO:0000256" key="6">
    <source>
        <dbReference type="ARBA" id="ARBA00022692"/>
    </source>
</evidence>
<keyword evidence="10" id="KW-0505">Motor protein</keyword>
<comment type="caution">
    <text evidence="12">Lacks conserved residue(s) required for the propagation of feature annotation.</text>
</comment>
<evidence type="ECO:0000256" key="13">
    <source>
        <dbReference type="SAM" id="MobiDB-lite"/>
    </source>
</evidence>
<comment type="subcellular location">
    <subcellularLocation>
        <location evidence="1">Cell membrane</location>
        <topology evidence="1">Multi-pass membrane protein</topology>
    </subcellularLocation>
</comment>
<evidence type="ECO:0000256" key="10">
    <source>
        <dbReference type="ARBA" id="ARBA00023175"/>
    </source>
</evidence>
<dbReference type="Gene3D" id="3.40.850.10">
    <property type="entry name" value="Kinesin motor domain"/>
    <property type="match status" value="1"/>
</dbReference>
<dbReference type="SUPFAM" id="SSF52540">
    <property type="entry name" value="P-loop containing nucleoside triphosphate hydrolases"/>
    <property type="match status" value="1"/>
</dbReference>
<dbReference type="SMART" id="SM00242">
    <property type="entry name" value="MYSc"/>
    <property type="match status" value="1"/>
</dbReference>
<dbReference type="Gene3D" id="6.20.240.20">
    <property type="match status" value="1"/>
</dbReference>
<evidence type="ECO:0000256" key="4">
    <source>
        <dbReference type="ARBA" id="ARBA00022676"/>
    </source>
</evidence>
<dbReference type="GO" id="GO:0005886">
    <property type="term" value="C:plasma membrane"/>
    <property type="evidence" value="ECO:0007669"/>
    <property type="project" value="UniProtKB-SubCell"/>
</dbReference>
<dbReference type="CDD" id="cd04190">
    <property type="entry name" value="Chitin_synth_C"/>
    <property type="match status" value="1"/>
</dbReference>
<dbReference type="GO" id="GO:0003779">
    <property type="term" value="F:actin binding"/>
    <property type="evidence" value="ECO:0007669"/>
    <property type="project" value="UniProtKB-KW"/>
</dbReference>
<accession>A0A8H7BN99</accession>
<evidence type="ECO:0000256" key="9">
    <source>
        <dbReference type="ARBA" id="ARBA00023136"/>
    </source>
</evidence>
<dbReference type="SUPFAM" id="SSF55856">
    <property type="entry name" value="Cytochrome b5-like heme/steroid binding domain"/>
    <property type="match status" value="1"/>
</dbReference>
<dbReference type="GO" id="GO:0016459">
    <property type="term" value="C:myosin complex"/>
    <property type="evidence" value="ECO:0007669"/>
    <property type="project" value="UniProtKB-KW"/>
</dbReference>
<feature type="domain" description="DEK-C" evidence="17">
    <location>
        <begin position="1763"/>
        <end position="1818"/>
    </location>
</feature>